<dbReference type="InterPro" id="IPR023997">
    <property type="entry name" value="TonB-dep_OMP_SusC/RagA_CS"/>
</dbReference>
<feature type="domain" description="TonB-dependent receptor plug" evidence="8">
    <location>
        <begin position="117"/>
        <end position="240"/>
    </location>
</feature>
<dbReference type="InterPro" id="IPR037066">
    <property type="entry name" value="Plug_dom_sf"/>
</dbReference>
<evidence type="ECO:0000256" key="3">
    <source>
        <dbReference type="ARBA" id="ARBA00022452"/>
    </source>
</evidence>
<gene>
    <name evidence="9" type="ORF">ACFFI0_10145</name>
</gene>
<evidence type="ECO:0000256" key="7">
    <source>
        <dbReference type="PROSITE-ProRule" id="PRU01360"/>
    </source>
</evidence>
<evidence type="ECO:0000256" key="4">
    <source>
        <dbReference type="ARBA" id="ARBA00022692"/>
    </source>
</evidence>
<dbReference type="Gene3D" id="2.170.130.10">
    <property type="entry name" value="TonB-dependent receptor, plug domain"/>
    <property type="match status" value="1"/>
</dbReference>
<dbReference type="EMBL" id="JBHLWO010000002">
    <property type="protein sequence ID" value="MFC0318673.1"/>
    <property type="molecule type" value="Genomic_DNA"/>
</dbReference>
<evidence type="ECO:0000256" key="5">
    <source>
        <dbReference type="ARBA" id="ARBA00023136"/>
    </source>
</evidence>
<evidence type="ECO:0000313" key="10">
    <source>
        <dbReference type="Proteomes" id="UP001589774"/>
    </source>
</evidence>
<dbReference type="SUPFAM" id="SSF56935">
    <property type="entry name" value="Porins"/>
    <property type="match status" value="1"/>
</dbReference>
<dbReference type="InterPro" id="IPR008969">
    <property type="entry name" value="CarboxyPept-like_regulatory"/>
</dbReference>
<protein>
    <submittedName>
        <fullName evidence="9">SusC/RagA family TonB-linked outer membrane protein</fullName>
    </submittedName>
</protein>
<dbReference type="NCBIfam" id="TIGR04057">
    <property type="entry name" value="SusC_RagA_signa"/>
    <property type="match status" value="1"/>
</dbReference>
<proteinExistence type="inferred from homology"/>
<dbReference type="SUPFAM" id="SSF49464">
    <property type="entry name" value="Carboxypeptidase regulatory domain-like"/>
    <property type="match status" value="1"/>
</dbReference>
<name>A0ABV6HL41_9SPHI</name>
<comment type="similarity">
    <text evidence="7">Belongs to the TonB-dependent receptor family.</text>
</comment>
<dbReference type="Gene3D" id="2.40.170.20">
    <property type="entry name" value="TonB-dependent receptor, beta-barrel domain"/>
    <property type="match status" value="1"/>
</dbReference>
<keyword evidence="4 7" id="KW-0812">Transmembrane</keyword>
<keyword evidence="3 7" id="KW-1134">Transmembrane beta strand</keyword>
<accession>A0ABV6HL41</accession>
<dbReference type="InterPro" id="IPR039426">
    <property type="entry name" value="TonB-dep_rcpt-like"/>
</dbReference>
<dbReference type="InterPro" id="IPR012910">
    <property type="entry name" value="Plug_dom"/>
</dbReference>
<organism evidence="9 10">
    <name type="scientific">Olivibacter oleidegradans</name>
    <dbReference type="NCBI Taxonomy" id="760123"/>
    <lineage>
        <taxon>Bacteria</taxon>
        <taxon>Pseudomonadati</taxon>
        <taxon>Bacteroidota</taxon>
        <taxon>Sphingobacteriia</taxon>
        <taxon>Sphingobacteriales</taxon>
        <taxon>Sphingobacteriaceae</taxon>
        <taxon>Olivibacter</taxon>
    </lineage>
</organism>
<evidence type="ECO:0000256" key="6">
    <source>
        <dbReference type="ARBA" id="ARBA00023237"/>
    </source>
</evidence>
<evidence type="ECO:0000313" key="9">
    <source>
        <dbReference type="EMBL" id="MFC0318673.1"/>
    </source>
</evidence>
<dbReference type="Gene3D" id="2.60.40.1120">
    <property type="entry name" value="Carboxypeptidase-like, regulatory domain"/>
    <property type="match status" value="1"/>
</dbReference>
<keyword evidence="10" id="KW-1185">Reference proteome</keyword>
<dbReference type="Pfam" id="PF07715">
    <property type="entry name" value="Plug"/>
    <property type="match status" value="1"/>
</dbReference>
<evidence type="ECO:0000256" key="1">
    <source>
        <dbReference type="ARBA" id="ARBA00004571"/>
    </source>
</evidence>
<keyword evidence="5 7" id="KW-0472">Membrane</keyword>
<evidence type="ECO:0000256" key="2">
    <source>
        <dbReference type="ARBA" id="ARBA00022448"/>
    </source>
</evidence>
<evidence type="ECO:0000259" key="8">
    <source>
        <dbReference type="Pfam" id="PF07715"/>
    </source>
</evidence>
<dbReference type="PROSITE" id="PS52016">
    <property type="entry name" value="TONB_DEPENDENT_REC_3"/>
    <property type="match status" value="1"/>
</dbReference>
<comment type="subcellular location">
    <subcellularLocation>
        <location evidence="1 7">Cell outer membrane</location>
        <topology evidence="1 7">Multi-pass membrane protein</topology>
    </subcellularLocation>
</comment>
<dbReference type="InterPro" id="IPR023996">
    <property type="entry name" value="TonB-dep_OMP_SusC/RagA"/>
</dbReference>
<reference evidence="9 10" key="1">
    <citation type="submission" date="2024-09" db="EMBL/GenBank/DDBJ databases">
        <authorList>
            <person name="Sun Q."/>
            <person name="Mori K."/>
        </authorList>
    </citation>
    <scope>NUCLEOTIDE SEQUENCE [LARGE SCALE GENOMIC DNA]</scope>
    <source>
        <strain evidence="9 10">CCM 7765</strain>
    </source>
</reference>
<keyword evidence="6 7" id="KW-0998">Cell outer membrane</keyword>
<comment type="caution">
    <text evidence="9">The sequence shown here is derived from an EMBL/GenBank/DDBJ whole genome shotgun (WGS) entry which is preliminary data.</text>
</comment>
<dbReference type="InterPro" id="IPR036942">
    <property type="entry name" value="Beta-barrel_TonB_sf"/>
</dbReference>
<keyword evidence="2 7" id="KW-0813">Transport</keyword>
<dbReference type="NCBIfam" id="TIGR04056">
    <property type="entry name" value="OMP_RagA_SusC"/>
    <property type="match status" value="1"/>
</dbReference>
<dbReference type="Pfam" id="PF13715">
    <property type="entry name" value="CarbopepD_reg_2"/>
    <property type="match status" value="1"/>
</dbReference>
<sequence length="989" mass="109692">MKNLLFSLVILFSTHIVCSQMHSITGRVHSAVDSSSLSGATIQINAASTKTDRNGNFTINTDKSKGVLNVTFLGFQSKEVSFDISSTAYYTISLSPQENTLDEAVVIGYGETSRRFNTGSVSSITAKEIGSQPVTNVLSALSGRMPGVFVQTTNGLPGGNINIQIRGKGSIAAGTAPLYIIDGVPYDGGTINEGSRLGIENIAGSISPLNNLNPNDIESITILKDADATAIYGSRGTNGVILITTKRGEAGNTKFDVNFVQGYNKIANQPRLLNVQDYLQIRREAFQNDSLIPSSDPTSPNYAPDLTIWDTTRTTDWTDYIIGNVGNFSSIQTSLSGGTDKINFLISANYRKESTILIGNSSFRRGGFNSSLHYRSTDQKFSINLSNNYSQNLTKLPNPVTNLSSNILLPPHYPIYNDDNSYNWYAGTNILAEQNAQSKNSTNNFINNINLNYSLIEGLDLKLSGGYTRTNYDQVQKFPSISLYPGTVNYTNFGINSSESIIVEPQITYQAKLNKTLFTILGGGTYQNRSSKAQFINAGNFSVESLMENLASAGEINARTNNYTQYKYLSFFSRVTFNIEDRYILNGTLRRDGSSRFGPGNKFGNFGSIGAAWLISNEKFLKWALPIVSFAKIRASYGTTGNDQISDYQYLSTYGSSGSTLYQGLPRLVPSRIANANFRWENTRKIELAMELGFFQDRVLINTNYFLNQSRDQLVSYSIPQITGFSSYLANLPAVIQNKGWEIELNAKIIQNRNFNWSGIFNITLPKNQLKSFENFETSSYAMQYELGYDINRFYGYKFLGVDPESGNPLYAGEDGKESATPYFYYTLGKSTPDFYGGFGNTLSFKEFQFDIFFQFTKQVSKGGLQYYPGVFVYNNYRLTTDRWNEIGEKTDVPKATTLWDSYYSASSANIFNASFIRLKNVSFSYSLPSEISNKIKVKGIKILFQGQNLITFWDKNAAILDPESGALTASSKNIPPVKSYALGLQLTF</sequence>
<dbReference type="Proteomes" id="UP001589774">
    <property type="component" value="Unassembled WGS sequence"/>
</dbReference>